<keyword evidence="2" id="KW-1133">Transmembrane helix</keyword>
<proteinExistence type="inferred from homology"/>
<evidence type="ECO:0000259" key="3">
    <source>
        <dbReference type="Pfam" id="PF10223"/>
    </source>
</evidence>
<evidence type="ECO:0000313" key="6">
    <source>
        <dbReference type="RefSeq" id="XP_005090098.1"/>
    </source>
</evidence>
<feature type="domain" description="Menorin-like" evidence="3">
    <location>
        <begin position="71"/>
        <end position="309"/>
    </location>
</feature>
<gene>
    <name evidence="6" type="primary">LOC101863315</name>
</gene>
<evidence type="ECO:0000313" key="5">
    <source>
        <dbReference type="Proteomes" id="UP000694888"/>
    </source>
</evidence>
<dbReference type="InterPro" id="IPR019356">
    <property type="entry name" value="Menorin_dom"/>
</dbReference>
<dbReference type="PANTHER" id="PTHR21184:SF6">
    <property type="entry name" value="CONSERVED PLASMA MEMBRANE PROTEIN"/>
    <property type="match status" value="1"/>
</dbReference>
<feature type="transmembrane region" description="Helical" evidence="2">
    <location>
        <begin position="20"/>
        <end position="38"/>
    </location>
</feature>
<keyword evidence="2" id="KW-0812">Transmembrane</keyword>
<evidence type="ECO:0000256" key="2">
    <source>
        <dbReference type="SAM" id="Phobius"/>
    </source>
</evidence>
<protein>
    <submittedName>
        <fullName evidence="6">Uncharacterized protein LOC101863315</fullName>
    </submittedName>
</protein>
<keyword evidence="2" id="KW-0472">Membrane</keyword>
<evidence type="ECO:0000256" key="1">
    <source>
        <dbReference type="ARBA" id="ARBA00044953"/>
    </source>
</evidence>
<dbReference type="Pfam" id="PF25161">
    <property type="entry name" value="Menorin_C"/>
    <property type="match status" value="1"/>
</dbReference>
<dbReference type="GeneID" id="101863315"/>
<organism evidence="5 6">
    <name type="scientific">Aplysia californica</name>
    <name type="common">California sea hare</name>
    <dbReference type="NCBI Taxonomy" id="6500"/>
    <lineage>
        <taxon>Eukaryota</taxon>
        <taxon>Metazoa</taxon>
        <taxon>Spiralia</taxon>
        <taxon>Lophotrochozoa</taxon>
        <taxon>Mollusca</taxon>
        <taxon>Gastropoda</taxon>
        <taxon>Heterobranchia</taxon>
        <taxon>Euthyneura</taxon>
        <taxon>Tectipleura</taxon>
        <taxon>Aplysiida</taxon>
        <taxon>Aplysioidea</taxon>
        <taxon>Aplysiidae</taxon>
        <taxon>Aplysia</taxon>
    </lineage>
</organism>
<name>A0ABM0JBV2_APLCA</name>
<feature type="domain" description="Menorin C-terminal" evidence="4">
    <location>
        <begin position="364"/>
        <end position="508"/>
    </location>
</feature>
<dbReference type="Pfam" id="PF10223">
    <property type="entry name" value="Menorin_N"/>
    <property type="match status" value="1"/>
</dbReference>
<comment type="similarity">
    <text evidence="1">Belongs to the menorin family.</text>
</comment>
<evidence type="ECO:0000259" key="4">
    <source>
        <dbReference type="Pfam" id="PF25161"/>
    </source>
</evidence>
<dbReference type="PANTHER" id="PTHR21184">
    <property type="entry name" value="MENORIN (DENDRITIC BRANCHING PROTEIN)"/>
    <property type="match status" value="1"/>
</dbReference>
<accession>A0ABM0JBV2</accession>
<dbReference type="Proteomes" id="UP000694888">
    <property type="component" value="Unplaced"/>
</dbReference>
<dbReference type="RefSeq" id="XP_005090098.1">
    <property type="nucleotide sequence ID" value="XM_005090041.3"/>
</dbReference>
<reference evidence="6" key="1">
    <citation type="submission" date="2025-08" db="UniProtKB">
        <authorList>
            <consortium name="RefSeq"/>
        </authorList>
    </citation>
    <scope>IDENTIFICATION</scope>
</reference>
<sequence>MRNSREPFPMPAVPRSFKKYILFQIVGISLIIYIWYIINGGFIPKFLVPRLPFLDVGPDVGCLVFFNKDGDASKVRWAREVNSREAVKAAMKDDKVDMIAADVILRGHGTTSQTLVPVMARPPKTNSDITLSDWLQEIKFGSKGIKLHFHSIESVEISLQILKDFNELNPMKYPVWIHADVLQGPHGGPTVIDLQRFVKTQKRLFPRCTLSLGWTTATQTDMRQSAYTWEMVWDMLDMVQEWDFENQLLVFQARLSLTHNSVPQLKWLADNTGASLMVWNADGDAVINEDIMHLAYRFSLEKIYFDLGHPELQLHLDRHRYYSRTKLDHFALKRDEVMFKHDMWLKMGFHRQKNSILASTEAIILASPLVYIITKSKYLPTSEIYIQGRIRFFNRNNREAEDYRTGLDIYLRATKYDSFEEIVGIRCFIGVGGEVEVTGSNLPEKIEKFRNTARVTPTSSNCYRFKIVDEKYRVTIAVQPLHDCTTLESVEEEVEMVPLVKVEIPSRLTSNEQRPFILKMDDVKRQGLIDEISVKHKL</sequence>
<dbReference type="InterPro" id="IPR057489">
    <property type="entry name" value="Menorin_C"/>
</dbReference>
<keyword evidence="5" id="KW-1185">Reference proteome</keyword>